<sequence>MASPATHRQFVVMNEHPNAKVEEICAVIAHLEEMLDALSQTAWTCAHKVCMKDVWEVQNLMCIQRRPTGQKQRTRRTHNGTDLTERGRAGATALPDYSGKSA</sequence>
<proteinExistence type="predicted"/>
<protein>
    <submittedName>
        <fullName evidence="2">Uncharacterized protein</fullName>
    </submittedName>
</protein>
<evidence type="ECO:0000256" key="1">
    <source>
        <dbReference type="SAM" id="MobiDB-lite"/>
    </source>
</evidence>
<dbReference type="AlphaFoldDB" id="A0A8S1IV06"/>
<gene>
    <name evidence="2" type="ORF">OSTQU699_LOCUS2887</name>
</gene>
<name>A0A8S1IV06_9CHLO</name>
<dbReference type="EMBL" id="CAJHUC010000670">
    <property type="protein sequence ID" value="CAD7697528.1"/>
    <property type="molecule type" value="Genomic_DNA"/>
</dbReference>
<organism evidence="2 3">
    <name type="scientific">Ostreobium quekettii</name>
    <dbReference type="NCBI Taxonomy" id="121088"/>
    <lineage>
        <taxon>Eukaryota</taxon>
        <taxon>Viridiplantae</taxon>
        <taxon>Chlorophyta</taxon>
        <taxon>core chlorophytes</taxon>
        <taxon>Ulvophyceae</taxon>
        <taxon>TCBD clade</taxon>
        <taxon>Bryopsidales</taxon>
        <taxon>Ostreobineae</taxon>
        <taxon>Ostreobiaceae</taxon>
        <taxon>Ostreobium</taxon>
    </lineage>
</organism>
<keyword evidence="3" id="KW-1185">Reference proteome</keyword>
<accession>A0A8S1IV06</accession>
<evidence type="ECO:0000313" key="3">
    <source>
        <dbReference type="Proteomes" id="UP000708148"/>
    </source>
</evidence>
<evidence type="ECO:0000313" key="2">
    <source>
        <dbReference type="EMBL" id="CAD7697528.1"/>
    </source>
</evidence>
<comment type="caution">
    <text evidence="2">The sequence shown here is derived from an EMBL/GenBank/DDBJ whole genome shotgun (WGS) entry which is preliminary data.</text>
</comment>
<dbReference type="Proteomes" id="UP000708148">
    <property type="component" value="Unassembled WGS sequence"/>
</dbReference>
<feature type="region of interest" description="Disordered" evidence="1">
    <location>
        <begin position="65"/>
        <end position="102"/>
    </location>
</feature>
<reference evidence="2" key="1">
    <citation type="submission" date="2020-12" db="EMBL/GenBank/DDBJ databases">
        <authorList>
            <person name="Iha C."/>
        </authorList>
    </citation>
    <scope>NUCLEOTIDE SEQUENCE</scope>
</reference>